<dbReference type="Gene3D" id="1.20.1060.10">
    <property type="entry name" value="Taq DNA Polymerase, Chain T, domain 4"/>
    <property type="match status" value="1"/>
</dbReference>
<reference evidence="9 10" key="1">
    <citation type="submission" date="2017-07" db="EMBL/GenBank/DDBJ databases">
        <title>The genome sequence of Paludifilum halophilum highlights mechanisms for microbial adaptation to high salt environemnts.</title>
        <authorList>
            <person name="Belbahri L."/>
        </authorList>
    </citation>
    <scope>NUCLEOTIDE SEQUENCE [LARGE SCALE GENOMIC DNA]</scope>
    <source>
        <strain evidence="9 10">DSM 102817</strain>
    </source>
</reference>
<dbReference type="GO" id="GO:0006302">
    <property type="term" value="P:double-strand break repair"/>
    <property type="evidence" value="ECO:0007669"/>
    <property type="project" value="TreeGrafter"/>
</dbReference>
<dbReference type="InterPro" id="IPR043502">
    <property type="entry name" value="DNA/RNA_pol_sf"/>
</dbReference>
<evidence type="ECO:0000313" key="9">
    <source>
        <dbReference type="EMBL" id="OYD08573.1"/>
    </source>
</evidence>
<sequence>MRMTAEERKQRIAAVQEKKKAAQETLEEAWVRIFSSKVTNKDRERLDEVKEAMDRGELERDPADMYTKKGALKKFSKAEALRLWRKLMDSQREQKLKELVENTPDSYRLITMAEEFGLFLSRMKQEPVIALDTETTGLDVYEDVIVGISVTLPNRGEHVYIPVDHTGPASDQNDNQKRVRIENQLERDYVLESLRPFLESEHVGKVLHNAVYDAHMFKRHGIELRGIMWDTQSAMHLLNENEPSYRLKDLATKYLGEPSDTFDTLFKGRFDTVPLDVALAYAAKDTDITYRMYQFQREHLGKLPRLLSYYEKIEVPLIEVVIEMERAGFVIDTDFASEFGEQLSKEIKEAEAELEKHLGPINLNSPAQLSEALFGKLKLHRKLPVREQKKPSTDKKTLKKLASEHPAPKLLLEYRDKVKLYGTYVETLPKQIKTDGRVHGSFLPASTVTGRFSSRSPNLQNQPKRARKLFVAPEGQLILGADFSAQEPRLLAHFTEEEDLIQAYEEGRDLYSYLASEVFRIPIEECGDGSKYRKMMKMGLLATMYGTGSKTLAEQLGISAQEAEDFIAEFYKKYPKVAAWIEGNKKECKERGYVEMLGGGRKRRLPEIWSRDEWQVYRAERQTTNAKIQGSAAIQTKIVMLALHKWAKQKRAEGRRFHILASIHDEVLLYVPRDITIEEVYAIEDIMVNTVKLKVPSATDIEISERWGESAKFDRVKGLWVCGFKKDGQELTLEHADAEYVLKRRQDGIKAGWEVM</sequence>
<dbReference type="InterPro" id="IPR036397">
    <property type="entry name" value="RNaseH_sf"/>
</dbReference>
<dbReference type="InterPro" id="IPR013520">
    <property type="entry name" value="Ribonucl_H"/>
</dbReference>
<dbReference type="PANTHER" id="PTHR10133:SF27">
    <property type="entry name" value="DNA POLYMERASE NU"/>
    <property type="match status" value="1"/>
</dbReference>
<comment type="similarity">
    <text evidence="1">Belongs to the DNA polymerase type-A family.</text>
</comment>
<dbReference type="InterPro" id="IPR001098">
    <property type="entry name" value="DNA-dir_DNA_pol_A_palm_dom"/>
</dbReference>
<feature type="domain" description="3'-5' exonuclease" evidence="6">
    <location>
        <begin position="107"/>
        <end position="300"/>
    </location>
</feature>
<dbReference type="Gene3D" id="3.30.420.10">
    <property type="entry name" value="Ribonuclease H-like superfamily/Ribonuclease H"/>
    <property type="match status" value="1"/>
</dbReference>
<dbReference type="CDD" id="cd06139">
    <property type="entry name" value="DNA_polA_I_Ecoli_like_exo"/>
    <property type="match status" value="1"/>
</dbReference>
<organism evidence="9 10">
    <name type="scientific">Paludifilum halophilum</name>
    <dbReference type="NCBI Taxonomy" id="1642702"/>
    <lineage>
        <taxon>Bacteria</taxon>
        <taxon>Bacillati</taxon>
        <taxon>Bacillota</taxon>
        <taxon>Bacilli</taxon>
        <taxon>Bacillales</taxon>
        <taxon>Thermoactinomycetaceae</taxon>
        <taxon>Paludifilum</taxon>
    </lineage>
</organism>
<dbReference type="InterPro" id="IPR002298">
    <property type="entry name" value="DNA_polymerase_A"/>
</dbReference>
<comment type="catalytic activity">
    <reaction evidence="5">
        <text>DNA(n) + a 2'-deoxyribonucleoside 5'-triphosphate = DNA(n+1) + diphosphate</text>
        <dbReference type="Rhea" id="RHEA:22508"/>
        <dbReference type="Rhea" id="RHEA-COMP:17339"/>
        <dbReference type="Rhea" id="RHEA-COMP:17340"/>
        <dbReference type="ChEBI" id="CHEBI:33019"/>
        <dbReference type="ChEBI" id="CHEBI:61560"/>
        <dbReference type="ChEBI" id="CHEBI:173112"/>
        <dbReference type="EC" id="2.7.7.7"/>
    </reaction>
</comment>
<dbReference type="GO" id="GO:0003887">
    <property type="term" value="F:DNA-directed DNA polymerase activity"/>
    <property type="evidence" value="ECO:0007669"/>
    <property type="project" value="UniProtKB-EC"/>
</dbReference>
<evidence type="ECO:0000259" key="7">
    <source>
        <dbReference type="SMART" id="SM00479"/>
    </source>
</evidence>
<evidence type="ECO:0000256" key="1">
    <source>
        <dbReference type="ARBA" id="ARBA00007705"/>
    </source>
</evidence>
<proteinExistence type="inferred from homology"/>
<dbReference type="Pfam" id="PF00476">
    <property type="entry name" value="DNA_pol_A"/>
    <property type="match status" value="1"/>
</dbReference>
<accession>A0A235B8C8</accession>
<dbReference type="AlphaFoldDB" id="A0A235B8C8"/>
<dbReference type="OrthoDB" id="4053at2"/>
<dbReference type="GO" id="GO:0006261">
    <property type="term" value="P:DNA-templated DNA replication"/>
    <property type="evidence" value="ECO:0007669"/>
    <property type="project" value="InterPro"/>
</dbReference>
<evidence type="ECO:0000256" key="5">
    <source>
        <dbReference type="ARBA" id="ARBA00049244"/>
    </source>
</evidence>
<gene>
    <name evidence="9" type="ORF">CHM34_07045</name>
</gene>
<dbReference type="PRINTS" id="PR00868">
    <property type="entry name" value="DNAPOLI"/>
</dbReference>
<keyword evidence="4" id="KW-0235">DNA replication</keyword>
<dbReference type="PANTHER" id="PTHR10133">
    <property type="entry name" value="DNA POLYMERASE I"/>
    <property type="match status" value="1"/>
</dbReference>
<dbReference type="SMART" id="SM00474">
    <property type="entry name" value="35EXOc"/>
    <property type="match status" value="1"/>
</dbReference>
<dbReference type="SMART" id="SM00482">
    <property type="entry name" value="POLAc"/>
    <property type="match status" value="1"/>
</dbReference>
<comment type="caution">
    <text evidence="9">The sequence shown here is derived from an EMBL/GenBank/DDBJ whole genome shotgun (WGS) entry which is preliminary data.</text>
</comment>
<dbReference type="Gene3D" id="1.10.150.20">
    <property type="entry name" value="5' to 3' exonuclease, C-terminal subdomain"/>
    <property type="match status" value="1"/>
</dbReference>
<evidence type="ECO:0000256" key="3">
    <source>
        <dbReference type="ARBA" id="ARBA00020311"/>
    </source>
</evidence>
<keyword evidence="10" id="KW-1185">Reference proteome</keyword>
<dbReference type="InterPro" id="IPR002562">
    <property type="entry name" value="3'-5'_exonuclease_dom"/>
</dbReference>
<evidence type="ECO:0000259" key="8">
    <source>
        <dbReference type="SMART" id="SM00482"/>
    </source>
</evidence>
<dbReference type="SMART" id="SM00479">
    <property type="entry name" value="EXOIII"/>
    <property type="match status" value="1"/>
</dbReference>
<dbReference type="GO" id="GO:0003677">
    <property type="term" value="F:DNA binding"/>
    <property type="evidence" value="ECO:0007669"/>
    <property type="project" value="InterPro"/>
</dbReference>
<protein>
    <recommendedName>
        <fullName evidence="3">DNA polymerase I</fullName>
        <ecNumber evidence="2">2.7.7.7</ecNumber>
    </recommendedName>
</protein>
<dbReference type="Proteomes" id="UP000215459">
    <property type="component" value="Unassembled WGS sequence"/>
</dbReference>
<dbReference type="InterPro" id="IPR012337">
    <property type="entry name" value="RNaseH-like_sf"/>
</dbReference>
<dbReference type="Pfam" id="PF01612">
    <property type="entry name" value="DNA_pol_A_exo1"/>
    <property type="match status" value="1"/>
</dbReference>
<feature type="domain" description="Exonuclease" evidence="7">
    <location>
        <begin position="127"/>
        <end position="302"/>
    </location>
</feature>
<name>A0A235B8C8_9BACL</name>
<dbReference type="EMBL" id="NOWF01000003">
    <property type="protein sequence ID" value="OYD08573.1"/>
    <property type="molecule type" value="Genomic_DNA"/>
</dbReference>
<dbReference type="Gene3D" id="3.30.70.370">
    <property type="match status" value="1"/>
</dbReference>
<evidence type="ECO:0000259" key="6">
    <source>
        <dbReference type="SMART" id="SM00474"/>
    </source>
</evidence>
<feature type="domain" description="DNA-directed DNA polymerase family A palm" evidence="8">
    <location>
        <begin position="463"/>
        <end position="675"/>
    </location>
</feature>
<dbReference type="SUPFAM" id="SSF53098">
    <property type="entry name" value="Ribonuclease H-like"/>
    <property type="match status" value="1"/>
</dbReference>
<evidence type="ECO:0000256" key="2">
    <source>
        <dbReference type="ARBA" id="ARBA00012417"/>
    </source>
</evidence>
<evidence type="ECO:0000256" key="4">
    <source>
        <dbReference type="ARBA" id="ARBA00022705"/>
    </source>
</evidence>
<dbReference type="EC" id="2.7.7.7" evidence="2"/>
<dbReference type="SUPFAM" id="SSF56672">
    <property type="entry name" value="DNA/RNA polymerases"/>
    <property type="match status" value="1"/>
</dbReference>
<evidence type="ECO:0000313" key="10">
    <source>
        <dbReference type="Proteomes" id="UP000215459"/>
    </source>
</evidence>
<dbReference type="GO" id="GO:0008408">
    <property type="term" value="F:3'-5' exonuclease activity"/>
    <property type="evidence" value="ECO:0007669"/>
    <property type="project" value="InterPro"/>
</dbReference>